<dbReference type="RefSeq" id="WP_190708082.1">
    <property type="nucleotide sequence ID" value="NZ_JAMPKX010000027.1"/>
</dbReference>
<dbReference type="InterPro" id="IPR051082">
    <property type="entry name" value="Pentapeptide-BTB/POZ_domain"/>
</dbReference>
<reference evidence="1 2" key="1">
    <citation type="submission" date="2022-04" db="EMBL/GenBank/DDBJ databases">
        <title>Positive selection, recombination, and allopatry shape intraspecific diversity of widespread and dominant cyanobacteria.</title>
        <authorList>
            <person name="Wei J."/>
            <person name="Shu W."/>
            <person name="Hu C."/>
        </authorList>
    </citation>
    <scope>NUCLEOTIDE SEQUENCE [LARGE SCALE GENOMIC DNA]</scope>
    <source>
        <strain evidence="1 2">DQ-A4</strain>
    </source>
</reference>
<keyword evidence="2" id="KW-1185">Reference proteome</keyword>
<dbReference type="PANTHER" id="PTHR14136:SF17">
    <property type="entry name" value="BTB_POZ DOMAIN-CONTAINING PROTEIN KCTD9"/>
    <property type="match status" value="1"/>
</dbReference>
<dbReference type="InterPro" id="IPR001646">
    <property type="entry name" value="5peptide_repeat"/>
</dbReference>
<gene>
    <name evidence="1" type="ORF">NC992_25870</name>
</gene>
<dbReference type="Pfam" id="PF00805">
    <property type="entry name" value="Pentapeptide"/>
    <property type="match status" value="2"/>
</dbReference>
<dbReference type="EMBL" id="JAMPKX010000027">
    <property type="protein sequence ID" value="MEP0950321.1"/>
    <property type="molecule type" value="Genomic_DNA"/>
</dbReference>
<dbReference type="SUPFAM" id="SSF141571">
    <property type="entry name" value="Pentapeptide repeat-like"/>
    <property type="match status" value="1"/>
</dbReference>
<dbReference type="Proteomes" id="UP001482513">
    <property type="component" value="Unassembled WGS sequence"/>
</dbReference>
<dbReference type="PANTHER" id="PTHR14136">
    <property type="entry name" value="BTB_POZ DOMAIN-CONTAINING PROTEIN KCTD9"/>
    <property type="match status" value="1"/>
</dbReference>
<evidence type="ECO:0000313" key="1">
    <source>
        <dbReference type="EMBL" id="MEP0950321.1"/>
    </source>
</evidence>
<dbReference type="SUPFAM" id="SSF52047">
    <property type="entry name" value="RNI-like"/>
    <property type="match status" value="1"/>
</dbReference>
<evidence type="ECO:0000313" key="2">
    <source>
        <dbReference type="Proteomes" id="UP001482513"/>
    </source>
</evidence>
<sequence>MPRKPDAEKQRADTERVAWEIYASRCKPGARLNKDKLWKEAEQIVRSPIRTALFVSNRPLLKLREPTKQAFKFLGWDTPKWFLFSLPQLEWMKLLAVPLVVAAAGSIITGQIQGEANQIAVLKAYFDKLEELTFSQNLLSETPNEGAIVLARGRTVAALRELDLSRRTQLIDFIQASGLSQIKEDSATPVISFKAQNLSRLDLRGVNLSGLDFQEANLIEANLVGASLDKANLAGAYLGEANLAGAYLGEANLVGASLKKANLVGAYLFEAKLDGADLVGANLTGAYMGRIKNGAYELDQLDLAQLCGTTLPGGIITPYSNRDCEELGIDPETGEAIGF</sequence>
<organism evidence="1 2">
    <name type="scientific">Leptolyngbya subtilissima DQ-A4</name>
    <dbReference type="NCBI Taxonomy" id="2933933"/>
    <lineage>
        <taxon>Bacteria</taxon>
        <taxon>Bacillati</taxon>
        <taxon>Cyanobacteriota</taxon>
        <taxon>Cyanophyceae</taxon>
        <taxon>Leptolyngbyales</taxon>
        <taxon>Leptolyngbyaceae</taxon>
        <taxon>Leptolyngbya group</taxon>
        <taxon>Leptolyngbya</taxon>
    </lineage>
</organism>
<dbReference type="Gene3D" id="2.160.20.80">
    <property type="entry name" value="E3 ubiquitin-protein ligase SopA"/>
    <property type="match status" value="1"/>
</dbReference>
<proteinExistence type="predicted"/>
<name>A0ABV0KC19_9CYAN</name>
<protein>
    <submittedName>
        <fullName evidence="1">Pentapeptide repeat-containing protein</fullName>
    </submittedName>
</protein>
<accession>A0ABV0KC19</accession>
<comment type="caution">
    <text evidence="1">The sequence shown here is derived from an EMBL/GenBank/DDBJ whole genome shotgun (WGS) entry which is preliminary data.</text>
</comment>